<name>A0A9Q0AMK1_9PEZI</name>
<reference evidence="3" key="1">
    <citation type="submission" date="2021-03" db="EMBL/GenBank/DDBJ databases">
        <title>Revisited historic fungal species revealed as producer of novel bioactive compounds through whole genome sequencing and comparative genomics.</title>
        <authorList>
            <person name="Vignolle G.A."/>
            <person name="Hochenegger N."/>
            <person name="Mach R.L."/>
            <person name="Mach-Aigner A.R."/>
            <person name="Javad Rahimi M."/>
            <person name="Salim K.A."/>
            <person name="Chan C.M."/>
            <person name="Lim L.B.L."/>
            <person name="Cai F."/>
            <person name="Druzhinina I.S."/>
            <person name="U'Ren J.M."/>
            <person name="Derntl C."/>
        </authorList>
    </citation>
    <scope>NUCLEOTIDE SEQUENCE</scope>
    <source>
        <strain evidence="3">TUCIM 5799</strain>
    </source>
</reference>
<sequence>MSSLIVTIVVVVVLVVVLGGGILACALGWEKIIARVTPNRWQRKPQPSLNEKWPKDYPYPSRSSVETDWAGSPISSPASSPVASPSSSPRSSRHNSDSLTKGRSSTREYV</sequence>
<evidence type="ECO:0000313" key="4">
    <source>
        <dbReference type="Proteomes" id="UP000829685"/>
    </source>
</evidence>
<keyword evidence="2" id="KW-1133">Transmembrane helix</keyword>
<keyword evidence="2" id="KW-0812">Transmembrane</keyword>
<keyword evidence="4" id="KW-1185">Reference proteome</keyword>
<dbReference type="AlphaFoldDB" id="A0A9Q0AMK1"/>
<accession>A0A9Q0AMK1</accession>
<evidence type="ECO:0000256" key="2">
    <source>
        <dbReference type="SAM" id="Phobius"/>
    </source>
</evidence>
<feature type="transmembrane region" description="Helical" evidence="2">
    <location>
        <begin position="6"/>
        <end position="29"/>
    </location>
</feature>
<feature type="compositionally biased region" description="Low complexity" evidence="1">
    <location>
        <begin position="72"/>
        <end position="90"/>
    </location>
</feature>
<dbReference type="EMBL" id="JAFIMR010000029">
    <property type="protein sequence ID" value="KAI1861554.1"/>
    <property type="molecule type" value="Genomic_DNA"/>
</dbReference>
<feature type="region of interest" description="Disordered" evidence="1">
    <location>
        <begin position="41"/>
        <end position="110"/>
    </location>
</feature>
<protein>
    <submittedName>
        <fullName evidence="3">Uncharacterized protein</fullName>
    </submittedName>
</protein>
<organism evidence="3 4">
    <name type="scientific">Neoarthrinium moseri</name>
    <dbReference type="NCBI Taxonomy" id="1658444"/>
    <lineage>
        <taxon>Eukaryota</taxon>
        <taxon>Fungi</taxon>
        <taxon>Dikarya</taxon>
        <taxon>Ascomycota</taxon>
        <taxon>Pezizomycotina</taxon>
        <taxon>Sordariomycetes</taxon>
        <taxon>Xylariomycetidae</taxon>
        <taxon>Amphisphaeriales</taxon>
        <taxon>Apiosporaceae</taxon>
        <taxon>Neoarthrinium</taxon>
    </lineage>
</organism>
<evidence type="ECO:0000313" key="3">
    <source>
        <dbReference type="EMBL" id="KAI1861554.1"/>
    </source>
</evidence>
<keyword evidence="2" id="KW-0472">Membrane</keyword>
<dbReference type="Proteomes" id="UP000829685">
    <property type="component" value="Unassembled WGS sequence"/>
</dbReference>
<evidence type="ECO:0000256" key="1">
    <source>
        <dbReference type="SAM" id="MobiDB-lite"/>
    </source>
</evidence>
<proteinExistence type="predicted"/>
<comment type="caution">
    <text evidence="3">The sequence shown here is derived from an EMBL/GenBank/DDBJ whole genome shotgun (WGS) entry which is preliminary data.</text>
</comment>
<gene>
    <name evidence="3" type="ORF">JX265_009521</name>
</gene>